<dbReference type="Proteomes" id="UP000019151">
    <property type="component" value="Plasmid 1"/>
</dbReference>
<sequence length="894" mass="94698">MSGWQRVLPARLRRGAVAGQVDDELAFHLEMRAQEYVDRGLTPEAARAEALRRMGDLERVRGTCRALGEAKERDMARAEWFEEAWQDLRFAARQLLRARALTAIAALTLALGIGATAAIFGVVDAVVLRPLPFDHPERIVKLRSAARGGGVSSVSNANFLDWRAQGAAVFEVMAAEVQTGMTLSRPGDVPVLLDGARASADWFRVFGARAAMGRTFGADDDVPGRGNVVVLADRTWQKYFHADPRILGRALQLNGTSYTVIGVMPASFDYVEESEALWVPLALSPKDAANRGAGYLTVLGRLRRDVAPEDAARAMALVGRRLAQQYPEDNRDDGISVKPFAADLTGDYSGRLLTLLGAVGFVLLIACANVANLLLARGASRAKELALRSALGAGRARLVRQLLTESVALALLGGVLGAALAVGGVRALVAIAPPGVPRLEQAAVDGRVLAFTLLLSVASSIVFGLAPALRAARPDLQPTLREGGRGTMPAVRDRLRAGLVVAEVALALVLLTGAGLLTRSAVLLHRVEPGFDPAGVLTARIMLPEAGYADAARVVETYRRIGEEVRRVPGVKDAGFVLMVPLADDDAAATVTAEGKPLTPENRIPVPFRITSGGYFQTMGIPIVRGRDFTDRDDATAPRVAIVNESLARKLWPGQDAIGKRLTQITASPEDPGWTEVVGVVRDVREKGIGIPTRAEVFYPVAQTNPRLWALLQRSLVLVARNGRGAGSASALERPLRAAVARIDPDLALGSVRSMDDYLAASLATSRFTSLLLGALSAIGLALAVVGIYGIIAYFVTQRVPEIGVRMALGATPRGIRVLVVRSAMRPVALGVVLGAAAAVGATRLLRAYLFGVTPTDPATIVVVVALLLGAALAASLVPARRAMRVDPATVARG</sequence>
<feature type="transmembrane region" description="Helical" evidence="7">
    <location>
        <begin position="100"/>
        <end position="123"/>
    </location>
</feature>
<feature type="transmembrane region" description="Helical" evidence="7">
    <location>
        <begin position="407"/>
        <end position="429"/>
    </location>
</feature>
<keyword evidence="11" id="KW-1185">Reference proteome</keyword>
<evidence type="ECO:0000256" key="1">
    <source>
        <dbReference type="ARBA" id="ARBA00004651"/>
    </source>
</evidence>
<dbReference type="KEGG" id="gba:J421_4718"/>
<keyword evidence="4 7" id="KW-1133">Transmembrane helix</keyword>
<keyword evidence="3 7" id="KW-0812">Transmembrane</keyword>
<dbReference type="PANTHER" id="PTHR30572">
    <property type="entry name" value="MEMBRANE COMPONENT OF TRANSPORTER-RELATED"/>
    <property type="match status" value="1"/>
</dbReference>
<feature type="domain" description="ABC3 transporter permease C-terminal" evidence="8">
    <location>
        <begin position="358"/>
        <end position="473"/>
    </location>
</feature>
<feature type="domain" description="MacB-like periplasmic core" evidence="9">
    <location>
        <begin position="567"/>
        <end position="708"/>
    </location>
</feature>
<keyword evidence="5 7" id="KW-0472">Membrane</keyword>
<evidence type="ECO:0000259" key="9">
    <source>
        <dbReference type="Pfam" id="PF12704"/>
    </source>
</evidence>
<feature type="transmembrane region" description="Helical" evidence="7">
    <location>
        <begin position="495"/>
        <end position="517"/>
    </location>
</feature>
<keyword evidence="2" id="KW-1003">Cell membrane</keyword>
<dbReference type="InterPro" id="IPR017800">
    <property type="entry name" value="ADOP"/>
</dbReference>
<feature type="transmembrane region" description="Helical" evidence="7">
    <location>
        <begin position="771"/>
        <end position="797"/>
    </location>
</feature>
<evidence type="ECO:0000259" key="8">
    <source>
        <dbReference type="Pfam" id="PF02687"/>
    </source>
</evidence>
<geneLocation type="plasmid" evidence="10 11">
    <name>1</name>
</geneLocation>
<dbReference type="InterPro" id="IPR047928">
    <property type="entry name" value="Perm_prefix_1"/>
</dbReference>
<dbReference type="OrthoDB" id="9770036at2"/>
<evidence type="ECO:0000313" key="11">
    <source>
        <dbReference type="Proteomes" id="UP000019151"/>
    </source>
</evidence>
<dbReference type="RefSeq" id="WP_025413604.1">
    <property type="nucleotide sequence ID" value="NZ_CP007129.1"/>
</dbReference>
<dbReference type="InParanoid" id="W0RRQ8"/>
<feature type="transmembrane region" description="Helical" evidence="7">
    <location>
        <begin position="449"/>
        <end position="469"/>
    </location>
</feature>
<feature type="domain" description="MacB-like periplasmic core" evidence="9">
    <location>
        <begin position="102"/>
        <end position="315"/>
    </location>
</feature>
<proteinExistence type="inferred from homology"/>
<evidence type="ECO:0000256" key="4">
    <source>
        <dbReference type="ARBA" id="ARBA00022989"/>
    </source>
</evidence>
<evidence type="ECO:0000256" key="6">
    <source>
        <dbReference type="ARBA" id="ARBA00038076"/>
    </source>
</evidence>
<dbReference type="HOGENOM" id="CLU_009433_1_0_0"/>
<name>W0RRQ8_9BACT</name>
<dbReference type="PANTHER" id="PTHR30572:SF4">
    <property type="entry name" value="ABC TRANSPORTER PERMEASE YTRF"/>
    <property type="match status" value="1"/>
</dbReference>
<dbReference type="InterPro" id="IPR003838">
    <property type="entry name" value="ABC3_permease_C"/>
</dbReference>
<organism evidence="10 11">
    <name type="scientific">Gemmatirosa kalamazoonensis</name>
    <dbReference type="NCBI Taxonomy" id="861299"/>
    <lineage>
        <taxon>Bacteria</taxon>
        <taxon>Pseudomonadati</taxon>
        <taxon>Gemmatimonadota</taxon>
        <taxon>Gemmatimonadia</taxon>
        <taxon>Gemmatimonadales</taxon>
        <taxon>Gemmatimonadaceae</taxon>
        <taxon>Gemmatirosa</taxon>
    </lineage>
</organism>
<dbReference type="Pfam" id="PF02687">
    <property type="entry name" value="FtsX"/>
    <property type="match status" value="2"/>
</dbReference>
<reference evidence="10 11" key="1">
    <citation type="journal article" date="2014" name="Genome Announc.">
        <title>Genome Sequence and Methylome of Soil Bacterium Gemmatirosa kalamazoonensis KBS708T, a Member of the Rarely Cultivated Gemmatimonadetes Phylum.</title>
        <authorList>
            <person name="Debruyn J.M."/>
            <person name="Radosevich M."/>
            <person name="Wommack K.E."/>
            <person name="Polson S.W."/>
            <person name="Hauser L.J."/>
            <person name="Fawaz M.N."/>
            <person name="Korlach J."/>
            <person name="Tsai Y.C."/>
        </authorList>
    </citation>
    <scope>NUCLEOTIDE SEQUENCE [LARGE SCALE GENOMIC DNA]</scope>
    <source>
        <strain evidence="10 11">KBS708</strain>
        <plasmid evidence="11">Plasmid 1</plasmid>
    </source>
</reference>
<dbReference type="NCBIfam" id="TIGR03434">
    <property type="entry name" value="ADOP"/>
    <property type="match status" value="1"/>
</dbReference>
<protein>
    <submittedName>
        <fullName evidence="10">Permease</fullName>
    </submittedName>
</protein>
<accession>W0RRQ8</accession>
<dbReference type="InterPro" id="IPR025857">
    <property type="entry name" value="MacB_PCD"/>
</dbReference>
<dbReference type="Pfam" id="PF12704">
    <property type="entry name" value="MacB_PCD"/>
    <property type="match status" value="2"/>
</dbReference>
<dbReference type="PATRIC" id="fig|861299.3.peg.4769"/>
<feature type="transmembrane region" description="Helical" evidence="7">
    <location>
        <begin position="858"/>
        <end position="878"/>
    </location>
</feature>
<feature type="domain" description="ABC3 transporter permease C-terminal" evidence="8">
    <location>
        <begin position="775"/>
        <end position="888"/>
    </location>
</feature>
<comment type="similarity">
    <text evidence="6">Belongs to the ABC-4 integral membrane protein family.</text>
</comment>
<keyword evidence="10" id="KW-0614">Plasmid</keyword>
<evidence type="ECO:0000256" key="7">
    <source>
        <dbReference type="SAM" id="Phobius"/>
    </source>
</evidence>
<evidence type="ECO:0000313" key="10">
    <source>
        <dbReference type="EMBL" id="AHG92253.1"/>
    </source>
</evidence>
<dbReference type="GO" id="GO:0005886">
    <property type="term" value="C:plasma membrane"/>
    <property type="evidence" value="ECO:0007669"/>
    <property type="project" value="UniProtKB-SubCell"/>
</dbReference>
<feature type="transmembrane region" description="Helical" evidence="7">
    <location>
        <begin position="827"/>
        <end position="846"/>
    </location>
</feature>
<evidence type="ECO:0000256" key="2">
    <source>
        <dbReference type="ARBA" id="ARBA00022475"/>
    </source>
</evidence>
<evidence type="ECO:0000256" key="3">
    <source>
        <dbReference type="ARBA" id="ARBA00022692"/>
    </source>
</evidence>
<comment type="subcellular location">
    <subcellularLocation>
        <location evidence="1">Cell membrane</location>
        <topology evidence="1">Multi-pass membrane protein</topology>
    </subcellularLocation>
</comment>
<gene>
    <name evidence="10" type="ORF">J421_4718</name>
</gene>
<dbReference type="GO" id="GO:0022857">
    <property type="term" value="F:transmembrane transporter activity"/>
    <property type="evidence" value="ECO:0007669"/>
    <property type="project" value="TreeGrafter"/>
</dbReference>
<evidence type="ECO:0000256" key="5">
    <source>
        <dbReference type="ARBA" id="ARBA00023136"/>
    </source>
</evidence>
<feature type="transmembrane region" description="Helical" evidence="7">
    <location>
        <begin position="352"/>
        <end position="375"/>
    </location>
</feature>
<dbReference type="AlphaFoldDB" id="W0RRQ8"/>
<dbReference type="NCBIfam" id="NF038403">
    <property type="entry name" value="perm_prefix_1"/>
    <property type="match status" value="1"/>
</dbReference>
<dbReference type="EMBL" id="CP007129">
    <property type="protein sequence ID" value="AHG92253.1"/>
    <property type="molecule type" value="Genomic_DNA"/>
</dbReference>
<dbReference type="InterPro" id="IPR050250">
    <property type="entry name" value="Macrolide_Exporter_MacB"/>
</dbReference>